<reference evidence="1 2" key="1">
    <citation type="submission" date="2015-09" db="EMBL/GenBank/DDBJ databases">
        <title>Trachymyrmex cornetzi WGS genome.</title>
        <authorList>
            <person name="Nygaard S."/>
            <person name="Hu H."/>
            <person name="Boomsma J."/>
            <person name="Zhang G."/>
        </authorList>
    </citation>
    <scope>NUCLEOTIDE SEQUENCE [LARGE SCALE GENOMIC DNA]</scope>
    <source>
        <strain evidence="1">Tcor2-1</strain>
        <tissue evidence="1">Whole body</tissue>
    </source>
</reference>
<protein>
    <submittedName>
        <fullName evidence="1">Uncharacterized protein</fullName>
    </submittedName>
</protein>
<keyword evidence="2" id="KW-1185">Reference proteome</keyword>
<evidence type="ECO:0000313" key="1">
    <source>
        <dbReference type="EMBL" id="KYN17415.1"/>
    </source>
</evidence>
<organism evidence="1 2">
    <name type="scientific">Trachymyrmex cornetzi</name>
    <dbReference type="NCBI Taxonomy" id="471704"/>
    <lineage>
        <taxon>Eukaryota</taxon>
        <taxon>Metazoa</taxon>
        <taxon>Ecdysozoa</taxon>
        <taxon>Arthropoda</taxon>
        <taxon>Hexapoda</taxon>
        <taxon>Insecta</taxon>
        <taxon>Pterygota</taxon>
        <taxon>Neoptera</taxon>
        <taxon>Endopterygota</taxon>
        <taxon>Hymenoptera</taxon>
        <taxon>Apocrita</taxon>
        <taxon>Aculeata</taxon>
        <taxon>Formicoidea</taxon>
        <taxon>Formicidae</taxon>
        <taxon>Myrmicinae</taxon>
        <taxon>Trachymyrmex</taxon>
    </lineage>
</organism>
<accession>A0A151J4D0</accession>
<proteinExistence type="predicted"/>
<dbReference type="Proteomes" id="UP000078492">
    <property type="component" value="Unassembled WGS sequence"/>
</dbReference>
<evidence type="ECO:0000313" key="2">
    <source>
        <dbReference type="Proteomes" id="UP000078492"/>
    </source>
</evidence>
<name>A0A151J4D0_9HYME</name>
<gene>
    <name evidence="1" type="ORF">ALC57_10287</name>
</gene>
<dbReference type="EMBL" id="KQ980159">
    <property type="protein sequence ID" value="KYN17415.1"/>
    <property type="molecule type" value="Genomic_DNA"/>
</dbReference>
<dbReference type="AlphaFoldDB" id="A0A151J4D0"/>
<sequence>MRDIRLYFKSQYMPALLAYVVHHGFCPCGINRIPCVGYGIVAYGLYAVGIGGGTYAGYGVAGVAP</sequence>